<keyword evidence="2" id="KW-1133">Transmembrane helix</keyword>
<feature type="compositionally biased region" description="Basic residues" evidence="1">
    <location>
        <begin position="251"/>
        <end position="260"/>
    </location>
</feature>
<sequence length="508" mass="56547">MHRFPYKPIYGLPDNLNCTNDLRKKFNECEDDASETWSITIDEYFYETRKFCCFAWSQLTCEISVAKECEKEYAELLLQQTIDSFDKICSSKNYGSKSIPCSITPKIQQILIIVGVIVGIITFLCLIAGLAYKCNQASKIGKLKTQAYKLAEENKKREIQAILDSYKGRGAKLNKQGQPSNIGSSFLTKKNDSKKLLVTSGSIRNIPQSSQDQTDIIITSTSNQPELENITKPDSSSLTDGILIENANKKAPPKPPRKSKMLVSPTAEPDISSSTQGSHLENANKKVAPPKPPRKSKMLVSPTKPDISSSTQENLENSNKRLAQRPIPKKLKYQNLGELWASFALKDDQTNVNKAGQERILIPVDQMSDESKRRETEAIFESYRGRPFRQYQTRTNKSITTNQSAINKKGLGGITSDISSSSQGNLENANKRLAQRPIPKKLKYQNLGELWASFALKDGQTNVNNQSISPIPTPTPTPSSSLPITTTTDKLTSNISQELLNVSMDKLI</sequence>
<proteinExistence type="predicted"/>
<evidence type="ECO:0000313" key="4">
    <source>
        <dbReference type="RefSeq" id="XP_027200257.1"/>
    </source>
</evidence>
<feature type="region of interest" description="Disordered" evidence="1">
    <location>
        <begin position="463"/>
        <end position="486"/>
    </location>
</feature>
<reference evidence="4" key="1">
    <citation type="submission" date="2025-08" db="UniProtKB">
        <authorList>
            <consortium name="RefSeq"/>
        </authorList>
    </citation>
    <scope>IDENTIFICATION</scope>
    <source>
        <strain evidence="4">Airmid</strain>
    </source>
</reference>
<feature type="compositionally biased region" description="Polar residues" evidence="1">
    <location>
        <begin position="306"/>
        <end position="321"/>
    </location>
</feature>
<evidence type="ECO:0000256" key="1">
    <source>
        <dbReference type="SAM" id="MobiDB-lite"/>
    </source>
</evidence>
<evidence type="ECO:0000256" key="2">
    <source>
        <dbReference type="SAM" id="Phobius"/>
    </source>
</evidence>
<dbReference type="RefSeq" id="XP_027200257.1">
    <property type="nucleotide sequence ID" value="XM_027344456.1"/>
</dbReference>
<feature type="region of interest" description="Disordered" evidence="1">
    <location>
        <begin position="245"/>
        <end position="323"/>
    </location>
</feature>
<feature type="region of interest" description="Disordered" evidence="1">
    <location>
        <begin position="220"/>
        <end position="239"/>
    </location>
</feature>
<gene>
    <name evidence="4" type="primary">LOC113794339</name>
</gene>
<name>A0A6P6Y444_DERPT</name>
<organism evidence="3 4">
    <name type="scientific">Dermatophagoides pteronyssinus</name>
    <name type="common">European house dust mite</name>
    <dbReference type="NCBI Taxonomy" id="6956"/>
    <lineage>
        <taxon>Eukaryota</taxon>
        <taxon>Metazoa</taxon>
        <taxon>Ecdysozoa</taxon>
        <taxon>Arthropoda</taxon>
        <taxon>Chelicerata</taxon>
        <taxon>Arachnida</taxon>
        <taxon>Acari</taxon>
        <taxon>Acariformes</taxon>
        <taxon>Sarcoptiformes</taxon>
        <taxon>Astigmata</taxon>
        <taxon>Psoroptidia</taxon>
        <taxon>Analgoidea</taxon>
        <taxon>Pyroglyphidae</taxon>
        <taxon>Dermatophagoidinae</taxon>
        <taxon>Dermatophagoides</taxon>
    </lineage>
</organism>
<keyword evidence="2" id="KW-0812">Transmembrane</keyword>
<dbReference type="KEGG" id="dpte:113794339"/>
<feature type="transmembrane region" description="Helical" evidence="2">
    <location>
        <begin position="110"/>
        <end position="132"/>
    </location>
</feature>
<dbReference type="AlphaFoldDB" id="A0A6P6Y444"/>
<keyword evidence="3" id="KW-1185">Reference proteome</keyword>
<accession>A0A6P6Y444</accession>
<dbReference type="Proteomes" id="UP000515146">
    <property type="component" value="Unplaced"/>
</dbReference>
<protein>
    <submittedName>
        <fullName evidence="4">Uncharacterized protein LOC113794339 isoform X1</fullName>
    </submittedName>
</protein>
<keyword evidence="2" id="KW-0472">Membrane</keyword>
<evidence type="ECO:0000313" key="3">
    <source>
        <dbReference type="Proteomes" id="UP000515146"/>
    </source>
</evidence>
<feature type="compositionally biased region" description="Polar residues" evidence="1">
    <location>
        <begin position="271"/>
        <end position="281"/>
    </location>
</feature>